<evidence type="ECO:0000256" key="8">
    <source>
        <dbReference type="ARBA" id="ARBA00023054"/>
    </source>
</evidence>
<keyword evidence="5 14" id="KW-0812">Transmembrane</keyword>
<evidence type="ECO:0000256" key="4">
    <source>
        <dbReference type="ARBA" id="ARBA00022475"/>
    </source>
</evidence>
<reference evidence="16 17" key="1">
    <citation type="submission" date="2016-07" db="EMBL/GenBank/DDBJ databases">
        <title>Pervasive Adenine N6-methylation of Active Genes in Fungi.</title>
        <authorList>
            <consortium name="DOE Joint Genome Institute"/>
            <person name="Mondo S.J."/>
            <person name="Dannebaum R.O."/>
            <person name="Kuo R.C."/>
            <person name="Labutti K."/>
            <person name="Haridas S."/>
            <person name="Kuo A."/>
            <person name="Salamov A."/>
            <person name="Ahrendt S.R."/>
            <person name="Lipzen A."/>
            <person name="Sullivan W."/>
            <person name="Andreopoulos W.B."/>
            <person name="Clum A."/>
            <person name="Lindquist E."/>
            <person name="Daum C."/>
            <person name="Ramamoorthy G.K."/>
            <person name="Gryganskyi A."/>
            <person name="Culley D."/>
            <person name="Magnuson J.K."/>
            <person name="James T.Y."/>
            <person name="O'Malley M.A."/>
            <person name="Stajich J.E."/>
            <person name="Spatafora J.W."/>
            <person name="Visel A."/>
            <person name="Grigoriev I.V."/>
        </authorList>
    </citation>
    <scope>NUCLEOTIDE SEQUENCE [LARGE SCALE GENOMIC DNA]</scope>
    <source>
        <strain evidence="16 17">CBS 129021</strain>
    </source>
</reference>
<evidence type="ECO:0000256" key="11">
    <source>
        <dbReference type="ARBA" id="ARBA00023303"/>
    </source>
</evidence>
<evidence type="ECO:0000256" key="7">
    <source>
        <dbReference type="ARBA" id="ARBA00022989"/>
    </source>
</evidence>
<evidence type="ECO:0000256" key="2">
    <source>
        <dbReference type="ARBA" id="ARBA00015897"/>
    </source>
</evidence>
<dbReference type="RefSeq" id="XP_040716236.1">
    <property type="nucleotide sequence ID" value="XM_040854006.1"/>
</dbReference>
<evidence type="ECO:0000256" key="12">
    <source>
        <dbReference type="ARBA" id="ARBA00031989"/>
    </source>
</evidence>
<evidence type="ECO:0000256" key="5">
    <source>
        <dbReference type="ARBA" id="ARBA00022692"/>
    </source>
</evidence>
<evidence type="ECO:0000256" key="9">
    <source>
        <dbReference type="ARBA" id="ARBA00023065"/>
    </source>
</evidence>
<dbReference type="InterPro" id="IPR005821">
    <property type="entry name" value="Ion_trans_dom"/>
</dbReference>
<dbReference type="GO" id="GO:0005886">
    <property type="term" value="C:plasma membrane"/>
    <property type="evidence" value="ECO:0007669"/>
    <property type="project" value="UniProtKB-SubCell"/>
</dbReference>
<dbReference type="EMBL" id="MCFJ01000006">
    <property type="protein sequence ID" value="ORY65084.1"/>
    <property type="molecule type" value="Genomic_DNA"/>
</dbReference>
<name>A0A1Y2E162_9PEZI</name>
<dbReference type="GO" id="GO:0030171">
    <property type="term" value="F:voltage-gated proton channel activity"/>
    <property type="evidence" value="ECO:0007669"/>
    <property type="project" value="InterPro"/>
</dbReference>
<keyword evidence="10 14" id="KW-0472">Membrane</keyword>
<evidence type="ECO:0000256" key="3">
    <source>
        <dbReference type="ARBA" id="ARBA00022448"/>
    </source>
</evidence>
<comment type="subcellular location">
    <subcellularLocation>
        <location evidence="1">Cell membrane</location>
        <topology evidence="1">Multi-pass membrane protein</topology>
    </subcellularLocation>
</comment>
<keyword evidence="6" id="KW-0851">Voltage-gated channel</keyword>
<dbReference type="GeneID" id="63770218"/>
<keyword evidence="4" id="KW-1003">Cell membrane</keyword>
<evidence type="ECO:0000256" key="14">
    <source>
        <dbReference type="SAM" id="Phobius"/>
    </source>
</evidence>
<gene>
    <name evidence="16" type="ORF">BCR38DRAFT_190979</name>
</gene>
<evidence type="ECO:0000313" key="16">
    <source>
        <dbReference type="EMBL" id="ORY65084.1"/>
    </source>
</evidence>
<dbReference type="STRING" id="1141098.A0A1Y2E162"/>
<keyword evidence="9" id="KW-0406">Ion transport</keyword>
<evidence type="ECO:0000256" key="6">
    <source>
        <dbReference type="ARBA" id="ARBA00022882"/>
    </source>
</evidence>
<keyword evidence="11" id="KW-0407">Ion channel</keyword>
<feature type="transmembrane region" description="Helical" evidence="14">
    <location>
        <begin position="46"/>
        <end position="68"/>
    </location>
</feature>
<dbReference type="Pfam" id="PF00520">
    <property type="entry name" value="Ion_trans"/>
    <property type="match status" value="1"/>
</dbReference>
<feature type="domain" description="Ion transport" evidence="15">
    <location>
        <begin position="45"/>
        <end position="160"/>
    </location>
</feature>
<protein>
    <recommendedName>
        <fullName evidence="2">Voltage-gated hydrogen channel 1</fullName>
    </recommendedName>
    <alternativeName>
        <fullName evidence="12">Hydrogen voltage-gated channel 1</fullName>
    </alternativeName>
</protein>
<dbReference type="AlphaFoldDB" id="A0A1Y2E162"/>
<evidence type="ECO:0000313" key="17">
    <source>
        <dbReference type="Proteomes" id="UP000193689"/>
    </source>
</evidence>
<organism evidence="16 17">
    <name type="scientific">Pseudomassariella vexata</name>
    <dbReference type="NCBI Taxonomy" id="1141098"/>
    <lineage>
        <taxon>Eukaryota</taxon>
        <taxon>Fungi</taxon>
        <taxon>Dikarya</taxon>
        <taxon>Ascomycota</taxon>
        <taxon>Pezizomycotina</taxon>
        <taxon>Sordariomycetes</taxon>
        <taxon>Xylariomycetidae</taxon>
        <taxon>Amphisphaeriales</taxon>
        <taxon>Pseudomassariaceae</taxon>
        <taxon>Pseudomassariella</taxon>
    </lineage>
</organism>
<sequence>MSDSTPLLVQFPESGGSNGYSTSWKSRYRKARRATSKFLTSRTKHWLILFLIILDVAGILSDIFIALITCELEIRDQKWVNPTREALTSFSLVMSCLFLLELILCLWADGLQYLSNWFHCFDAFVIGGSFVIDLLEHGVAEEIASLIVILRLWRFVKIVNEFSVEASEQTEEIRRRVEELELENEHLRAKLGRPQSQHGEETGTMS</sequence>
<feature type="region of interest" description="Disordered" evidence="13">
    <location>
        <begin position="186"/>
        <end position="206"/>
    </location>
</feature>
<proteinExistence type="predicted"/>
<dbReference type="InterPro" id="IPR031846">
    <property type="entry name" value="Hvcn1"/>
</dbReference>
<dbReference type="PANTHER" id="PTHR46480:SF1">
    <property type="entry name" value="VOLTAGE-GATED HYDROGEN CHANNEL 1"/>
    <property type="match status" value="1"/>
</dbReference>
<evidence type="ECO:0000256" key="1">
    <source>
        <dbReference type="ARBA" id="ARBA00004651"/>
    </source>
</evidence>
<dbReference type="InParanoid" id="A0A1Y2E162"/>
<evidence type="ECO:0000259" key="15">
    <source>
        <dbReference type="Pfam" id="PF00520"/>
    </source>
</evidence>
<comment type="caution">
    <text evidence="16">The sequence shown here is derived from an EMBL/GenBank/DDBJ whole genome shotgun (WGS) entry which is preliminary data.</text>
</comment>
<dbReference type="PANTHER" id="PTHR46480">
    <property type="entry name" value="F20B24.22"/>
    <property type="match status" value="1"/>
</dbReference>
<evidence type="ECO:0000256" key="10">
    <source>
        <dbReference type="ARBA" id="ARBA00023136"/>
    </source>
</evidence>
<keyword evidence="3" id="KW-0813">Transport</keyword>
<dbReference type="Proteomes" id="UP000193689">
    <property type="component" value="Unassembled WGS sequence"/>
</dbReference>
<keyword evidence="7 14" id="KW-1133">Transmembrane helix</keyword>
<evidence type="ECO:0000256" key="13">
    <source>
        <dbReference type="SAM" id="MobiDB-lite"/>
    </source>
</evidence>
<feature type="transmembrane region" description="Helical" evidence="14">
    <location>
        <begin position="88"/>
        <end position="108"/>
    </location>
</feature>
<dbReference type="InterPro" id="IPR027359">
    <property type="entry name" value="Volt_channel_dom_sf"/>
</dbReference>
<accession>A0A1Y2E162</accession>
<dbReference type="Gene3D" id="1.20.120.350">
    <property type="entry name" value="Voltage-gated potassium channels. Chain C"/>
    <property type="match status" value="1"/>
</dbReference>
<keyword evidence="8" id="KW-0175">Coiled coil</keyword>
<keyword evidence="17" id="KW-1185">Reference proteome</keyword>
<dbReference type="GO" id="GO:0034702">
    <property type="term" value="C:monoatomic ion channel complex"/>
    <property type="evidence" value="ECO:0007669"/>
    <property type="project" value="UniProtKB-KW"/>
</dbReference>
<dbReference type="OrthoDB" id="427456at2759"/>